<dbReference type="Pfam" id="PF00275">
    <property type="entry name" value="EPSP_synthase"/>
    <property type="match status" value="1"/>
</dbReference>
<accession>A0A7H9CNP0</accession>
<comment type="catalytic activity">
    <reaction evidence="7">
        <text>3-phosphoshikimate + phosphoenolpyruvate = 5-O-(1-carboxyvinyl)-3-phosphoshikimate + phosphate</text>
        <dbReference type="Rhea" id="RHEA:21256"/>
        <dbReference type="ChEBI" id="CHEBI:43474"/>
        <dbReference type="ChEBI" id="CHEBI:57701"/>
        <dbReference type="ChEBI" id="CHEBI:58702"/>
        <dbReference type="ChEBI" id="CHEBI:145989"/>
        <dbReference type="EC" id="2.5.1.19"/>
    </reaction>
    <physiologicalReaction direction="left-to-right" evidence="7">
        <dbReference type="Rhea" id="RHEA:21257"/>
    </physiologicalReaction>
</comment>
<dbReference type="GO" id="GO:0009073">
    <property type="term" value="P:aromatic amino acid family biosynthetic process"/>
    <property type="evidence" value="ECO:0007669"/>
    <property type="project" value="UniProtKB-KW"/>
</dbReference>
<dbReference type="InterPro" id="IPR013792">
    <property type="entry name" value="RNA3'P_cycl/enolpyr_Trfase_a/b"/>
</dbReference>
<evidence type="ECO:0000256" key="4">
    <source>
        <dbReference type="ARBA" id="ARBA00022605"/>
    </source>
</evidence>
<keyword evidence="11" id="KW-1185">Reference proteome</keyword>
<evidence type="ECO:0000256" key="3">
    <source>
        <dbReference type="ARBA" id="ARBA00022490"/>
    </source>
</evidence>
<evidence type="ECO:0000256" key="5">
    <source>
        <dbReference type="ARBA" id="ARBA00022679"/>
    </source>
</evidence>
<dbReference type="InterPro" id="IPR036968">
    <property type="entry name" value="Enolpyruvate_Tfrase_sf"/>
</dbReference>
<dbReference type="GO" id="GO:0009423">
    <property type="term" value="P:chorismate biosynthetic process"/>
    <property type="evidence" value="ECO:0007669"/>
    <property type="project" value="UniProtKB-UniRule"/>
</dbReference>
<sequence>MKITPLKNSFDISFTQLASDKSISHRAAIFSLLSKGENHIKNYLQAQDCLNTLNTIKALGAKVENINDGEYIITAPDKIISANKILECGNSGTAMRIFMGLLAGIKDEFFVLSGDMYLNERPMRRITKPLSSVGAKFYGRDNANKAPIAICGQELNYFNYHSPIASAQVKTALILASLQNKGAIISEDELSRDHSEKMLKAMGANLSQKIDKNGKHKITINPLQAPLNPLNISIPNDPSSCFFFGVAAAITKNAKVKFQNILLNPTRIQAFKVLEKMGAQISYEKNACLYDDIGTLTISAPQEGLKAVEIDDKISWLIDEAPALAIAFACANGTSVLKNAKELRVKESDRIAVTINALKACGIKAQELDDGFIITGDPQSKNLKPAQIDSHGDHRIAMSFAILGLRCGMEISGAEFISTSFPNFKQCLDSLYGDQNAKF</sequence>
<dbReference type="CDD" id="cd01556">
    <property type="entry name" value="EPSP_synthase"/>
    <property type="match status" value="1"/>
</dbReference>
<dbReference type="Proteomes" id="UP000509414">
    <property type="component" value="Chromosome"/>
</dbReference>
<dbReference type="NCBIfam" id="TIGR01356">
    <property type="entry name" value="aroA"/>
    <property type="match status" value="1"/>
</dbReference>
<dbReference type="UniPathway" id="UPA00053">
    <property type="reaction ID" value="UER00089"/>
</dbReference>
<dbReference type="SUPFAM" id="SSF55205">
    <property type="entry name" value="EPT/RTPC-like"/>
    <property type="match status" value="1"/>
</dbReference>
<evidence type="ECO:0000256" key="7">
    <source>
        <dbReference type="ARBA" id="ARBA00044633"/>
    </source>
</evidence>
<dbReference type="PIRSF" id="PIRSF000505">
    <property type="entry name" value="EPSPS"/>
    <property type="match status" value="1"/>
</dbReference>
<feature type="binding site" evidence="8">
    <location>
        <position position="22"/>
    </location>
    <ligand>
        <name>3-phosphoshikimate</name>
        <dbReference type="ChEBI" id="CHEBI:145989"/>
    </ligand>
</feature>
<evidence type="ECO:0000256" key="2">
    <source>
        <dbReference type="ARBA" id="ARBA00009948"/>
    </source>
</evidence>
<comment type="similarity">
    <text evidence="2 8">Belongs to the EPSP synthase family.</text>
</comment>
<evidence type="ECO:0000256" key="6">
    <source>
        <dbReference type="ARBA" id="ARBA00023141"/>
    </source>
</evidence>
<evidence type="ECO:0000313" key="10">
    <source>
        <dbReference type="EMBL" id="QLI05864.1"/>
    </source>
</evidence>
<dbReference type="KEGG" id="cinf:CINF_1379"/>
<dbReference type="InterPro" id="IPR006264">
    <property type="entry name" value="EPSP_synthase"/>
</dbReference>
<dbReference type="RefSeq" id="WP_179975008.1">
    <property type="nucleotide sequence ID" value="NZ_CP049075.1"/>
</dbReference>
<name>A0A7H9CNP0_9BACT</name>
<gene>
    <name evidence="8 10" type="primary">aroA</name>
    <name evidence="10" type="ORF">CINF_1379</name>
</gene>
<comment type="subcellular location">
    <subcellularLocation>
        <location evidence="8">Cytoplasm</location>
    </subcellularLocation>
</comment>
<feature type="binding site" evidence="8">
    <location>
        <position position="319"/>
    </location>
    <ligand>
        <name>3-phosphoshikimate</name>
        <dbReference type="ChEBI" id="CHEBI:145989"/>
    </ligand>
</feature>
<feature type="binding site" evidence="8">
    <location>
        <position position="350"/>
    </location>
    <ligand>
        <name>phosphoenolpyruvate</name>
        <dbReference type="ChEBI" id="CHEBI:58702"/>
    </ligand>
</feature>
<organism evidence="10 11">
    <name type="scientific">Candidatus Campylobacter infans</name>
    <dbReference type="NCBI Taxonomy" id="2561898"/>
    <lineage>
        <taxon>Bacteria</taxon>
        <taxon>Pseudomonadati</taxon>
        <taxon>Campylobacterota</taxon>
        <taxon>Epsilonproteobacteria</taxon>
        <taxon>Campylobacterales</taxon>
        <taxon>Campylobacteraceae</taxon>
        <taxon>Campylobacter</taxon>
    </lineage>
</organism>
<feature type="binding site" evidence="8">
    <location>
        <position position="92"/>
    </location>
    <ligand>
        <name>phosphoenolpyruvate</name>
        <dbReference type="ChEBI" id="CHEBI:58702"/>
    </ligand>
</feature>
<dbReference type="PANTHER" id="PTHR21090">
    <property type="entry name" value="AROM/DEHYDROQUINATE SYNTHASE"/>
    <property type="match status" value="1"/>
</dbReference>
<dbReference type="FunFam" id="3.65.10.10:FF:000005">
    <property type="entry name" value="3-phosphoshikimate 1-carboxyvinyltransferase"/>
    <property type="match status" value="1"/>
</dbReference>
<feature type="binding site" evidence="8">
    <location>
        <position position="121"/>
    </location>
    <ligand>
        <name>phosphoenolpyruvate</name>
        <dbReference type="ChEBI" id="CHEBI:58702"/>
    </ligand>
</feature>
<evidence type="ECO:0000259" key="9">
    <source>
        <dbReference type="Pfam" id="PF00275"/>
    </source>
</evidence>
<evidence type="ECO:0000256" key="8">
    <source>
        <dbReference type="HAMAP-Rule" id="MF_00210"/>
    </source>
</evidence>
<feature type="binding site" evidence="8">
    <location>
        <position position="168"/>
    </location>
    <ligand>
        <name>phosphoenolpyruvate</name>
        <dbReference type="ChEBI" id="CHEBI:58702"/>
    </ligand>
</feature>
<dbReference type="Gene3D" id="3.65.10.10">
    <property type="entry name" value="Enolpyruvate transferase domain"/>
    <property type="match status" value="2"/>
</dbReference>
<dbReference type="HAMAP" id="MF_00210">
    <property type="entry name" value="EPSP_synth"/>
    <property type="match status" value="1"/>
</dbReference>
<dbReference type="GO" id="GO:0008652">
    <property type="term" value="P:amino acid biosynthetic process"/>
    <property type="evidence" value="ECO:0007669"/>
    <property type="project" value="UniProtKB-KW"/>
</dbReference>
<dbReference type="GO" id="GO:0003866">
    <property type="term" value="F:3-phosphoshikimate 1-carboxyvinyltransferase activity"/>
    <property type="evidence" value="ECO:0007669"/>
    <property type="project" value="UniProtKB-UniRule"/>
</dbReference>
<comment type="pathway">
    <text evidence="1 8">Metabolic intermediate biosynthesis; chorismate biosynthesis; chorismate from D-erythrose 4-phosphate and phosphoenolpyruvate: step 6/7.</text>
</comment>
<feature type="binding site" evidence="8">
    <location>
        <position position="168"/>
    </location>
    <ligand>
        <name>3-phosphoshikimate</name>
        <dbReference type="ChEBI" id="CHEBI:145989"/>
    </ligand>
</feature>
<comment type="subunit">
    <text evidence="8">Monomer.</text>
</comment>
<feature type="binding site" evidence="8">
    <location>
        <position position="395"/>
    </location>
    <ligand>
        <name>phosphoenolpyruvate</name>
        <dbReference type="ChEBI" id="CHEBI:58702"/>
    </ligand>
</feature>
<dbReference type="PROSITE" id="PS00104">
    <property type="entry name" value="EPSP_SYNTHASE_1"/>
    <property type="match status" value="1"/>
</dbReference>
<evidence type="ECO:0000256" key="1">
    <source>
        <dbReference type="ARBA" id="ARBA00004811"/>
    </source>
</evidence>
<comment type="caution">
    <text evidence="8">Lacks conserved residue(s) required for the propagation of feature annotation.</text>
</comment>
<dbReference type="InterPro" id="IPR023193">
    <property type="entry name" value="EPSP_synthase_CS"/>
</dbReference>
<dbReference type="GO" id="GO:0005737">
    <property type="term" value="C:cytoplasm"/>
    <property type="evidence" value="ECO:0007669"/>
    <property type="project" value="UniProtKB-SubCell"/>
</dbReference>
<feature type="binding site" evidence="8">
    <location>
        <position position="166"/>
    </location>
    <ligand>
        <name>3-phosphoshikimate</name>
        <dbReference type="ChEBI" id="CHEBI:145989"/>
    </ligand>
</feature>
<feature type="binding site" evidence="8">
    <location>
        <position position="21"/>
    </location>
    <ligand>
        <name>phosphoenolpyruvate</name>
        <dbReference type="ChEBI" id="CHEBI:58702"/>
    </ligand>
</feature>
<reference evidence="10 11" key="1">
    <citation type="submission" date="2020-02" db="EMBL/GenBank/DDBJ databases">
        <title>Complete genome sequence of the novel Campylobacter species Candidatus Campylobacter infans.</title>
        <authorList>
            <person name="Duim B."/>
            <person name="Zomer A."/>
            <person name="van der Graaf L."/>
            <person name="Wagenaar J."/>
        </authorList>
    </citation>
    <scope>NUCLEOTIDE SEQUENCE [LARGE SCALE GENOMIC DNA]</scope>
    <source>
        <strain evidence="10 11">19S00001</strain>
    </source>
</reference>
<keyword evidence="6 8" id="KW-0057">Aromatic amino acid biosynthesis</keyword>
<evidence type="ECO:0000313" key="11">
    <source>
        <dbReference type="Proteomes" id="UP000509414"/>
    </source>
</evidence>
<feature type="active site" description="Proton acceptor" evidence="8">
    <location>
        <position position="319"/>
    </location>
</feature>
<feature type="binding site" evidence="8">
    <location>
        <position position="21"/>
    </location>
    <ligand>
        <name>3-phosphoshikimate</name>
        <dbReference type="ChEBI" id="CHEBI:145989"/>
    </ligand>
</feature>
<dbReference type="InterPro" id="IPR001986">
    <property type="entry name" value="Enolpyruvate_Tfrase_dom"/>
</dbReference>
<comment type="function">
    <text evidence="8">Catalyzes the transfer of the enolpyruvyl moiety of phosphoenolpyruvate (PEP) to the 5-hydroxyl of shikimate-3-phosphate (S3P) to produce enolpyruvyl shikimate-3-phosphate and inorganic phosphate.</text>
</comment>
<dbReference type="AlphaFoldDB" id="A0A7H9CNP0"/>
<feature type="domain" description="Enolpyruvate transferase" evidence="9">
    <location>
        <begin position="17"/>
        <end position="426"/>
    </location>
</feature>
<protein>
    <recommendedName>
        <fullName evidence="8">3-phosphoshikimate 1-carboxyvinyltransferase</fullName>
        <ecNumber evidence="8">2.5.1.19</ecNumber>
    </recommendedName>
    <alternativeName>
        <fullName evidence="8">5-enolpyruvylshikimate-3-phosphate synthase</fullName>
        <shortName evidence="8">EPSP synthase</shortName>
        <shortName evidence="8">EPSPS</shortName>
    </alternativeName>
</protein>
<keyword evidence="3 8" id="KW-0963">Cytoplasm</keyword>
<proteinExistence type="inferred from homology"/>
<dbReference type="EC" id="2.5.1.19" evidence="8"/>
<dbReference type="PROSITE" id="PS00885">
    <property type="entry name" value="EPSP_SYNTHASE_2"/>
    <property type="match status" value="1"/>
</dbReference>
<feature type="binding site" evidence="8">
    <location>
        <position position="26"/>
    </location>
    <ligand>
        <name>3-phosphoshikimate</name>
        <dbReference type="ChEBI" id="CHEBI:145989"/>
    </ligand>
</feature>
<dbReference type="EMBL" id="CP049075">
    <property type="protein sequence ID" value="QLI05864.1"/>
    <property type="molecule type" value="Genomic_DNA"/>
</dbReference>
<feature type="binding site" evidence="8">
    <location>
        <position position="346"/>
    </location>
    <ligand>
        <name>3-phosphoshikimate</name>
        <dbReference type="ChEBI" id="CHEBI:145989"/>
    </ligand>
</feature>
<keyword evidence="4 8" id="KW-0028">Amino-acid biosynthesis</keyword>
<dbReference type="PANTHER" id="PTHR21090:SF5">
    <property type="entry name" value="PENTAFUNCTIONAL AROM POLYPEPTIDE"/>
    <property type="match status" value="1"/>
</dbReference>
<keyword evidence="5 8" id="KW-0808">Transferase</keyword>